<feature type="domain" description="CheW-like" evidence="1">
    <location>
        <begin position="12"/>
        <end position="152"/>
    </location>
</feature>
<dbReference type="Proteomes" id="UP000305709">
    <property type="component" value="Unassembled WGS sequence"/>
</dbReference>
<reference evidence="2 3" key="1">
    <citation type="submission" date="2019-06" db="EMBL/GenBank/DDBJ databases">
        <authorList>
            <person name="Jiang L."/>
        </authorList>
    </citation>
    <scope>NUCLEOTIDE SEQUENCE [LARGE SCALE GENOMIC DNA]</scope>
    <source>
        <strain evidence="2 3">YIM 48858</strain>
    </source>
</reference>
<evidence type="ECO:0000259" key="1">
    <source>
        <dbReference type="PROSITE" id="PS50851"/>
    </source>
</evidence>
<dbReference type="Pfam" id="PF01584">
    <property type="entry name" value="CheW"/>
    <property type="match status" value="1"/>
</dbReference>
<dbReference type="PROSITE" id="PS50851">
    <property type="entry name" value="CHEW"/>
    <property type="match status" value="1"/>
</dbReference>
<evidence type="ECO:0000313" key="3">
    <source>
        <dbReference type="Proteomes" id="UP000305709"/>
    </source>
</evidence>
<dbReference type="EMBL" id="VDFV01000059">
    <property type="protein sequence ID" value="TNC62123.1"/>
    <property type="molecule type" value="Genomic_DNA"/>
</dbReference>
<dbReference type="Gene3D" id="2.30.30.40">
    <property type="entry name" value="SH3 Domains"/>
    <property type="match status" value="1"/>
</dbReference>
<keyword evidence="3" id="KW-1185">Reference proteome</keyword>
<dbReference type="InterPro" id="IPR002545">
    <property type="entry name" value="CheW-lke_dom"/>
</dbReference>
<dbReference type="Gene3D" id="2.40.50.180">
    <property type="entry name" value="CheA-289, Domain 4"/>
    <property type="match status" value="1"/>
</dbReference>
<proteinExistence type="predicted"/>
<organism evidence="2 3">
    <name type="scientific">Rubellimicrobium roseum</name>
    <dbReference type="NCBI Taxonomy" id="687525"/>
    <lineage>
        <taxon>Bacteria</taxon>
        <taxon>Pseudomonadati</taxon>
        <taxon>Pseudomonadota</taxon>
        <taxon>Alphaproteobacteria</taxon>
        <taxon>Rhodobacterales</taxon>
        <taxon>Roseobacteraceae</taxon>
        <taxon>Rubellimicrobium</taxon>
    </lineage>
</organism>
<protein>
    <submittedName>
        <fullName evidence="2">Chemotaxis protein CheW</fullName>
    </submittedName>
</protein>
<dbReference type="SMART" id="SM00260">
    <property type="entry name" value="CheW"/>
    <property type="match status" value="1"/>
</dbReference>
<dbReference type="InterPro" id="IPR036061">
    <property type="entry name" value="CheW-like_dom_sf"/>
</dbReference>
<dbReference type="SUPFAM" id="SSF50341">
    <property type="entry name" value="CheW-like"/>
    <property type="match status" value="1"/>
</dbReference>
<dbReference type="GO" id="GO:0007165">
    <property type="term" value="P:signal transduction"/>
    <property type="evidence" value="ECO:0007669"/>
    <property type="project" value="InterPro"/>
</dbReference>
<dbReference type="RefSeq" id="WP_139083540.1">
    <property type="nucleotide sequence ID" value="NZ_VDFV01000059.1"/>
</dbReference>
<dbReference type="OrthoDB" id="9794382at2"/>
<evidence type="ECO:0000313" key="2">
    <source>
        <dbReference type="EMBL" id="TNC62123.1"/>
    </source>
</evidence>
<dbReference type="GO" id="GO:0005829">
    <property type="term" value="C:cytosol"/>
    <property type="evidence" value="ECO:0007669"/>
    <property type="project" value="TreeGrafter"/>
</dbReference>
<dbReference type="PANTHER" id="PTHR22617">
    <property type="entry name" value="CHEMOTAXIS SENSOR HISTIDINE KINASE-RELATED"/>
    <property type="match status" value="1"/>
</dbReference>
<dbReference type="InterPro" id="IPR039315">
    <property type="entry name" value="CheW"/>
</dbReference>
<name>A0A5C4N7F4_9RHOB</name>
<dbReference type="GO" id="GO:0006935">
    <property type="term" value="P:chemotaxis"/>
    <property type="evidence" value="ECO:0007669"/>
    <property type="project" value="InterPro"/>
</dbReference>
<comment type="caution">
    <text evidence="2">The sequence shown here is derived from an EMBL/GenBank/DDBJ whole genome shotgun (WGS) entry which is preliminary data.</text>
</comment>
<dbReference type="CDD" id="cd00732">
    <property type="entry name" value="CheW"/>
    <property type="match status" value="1"/>
</dbReference>
<dbReference type="PANTHER" id="PTHR22617:SF23">
    <property type="entry name" value="CHEMOTAXIS PROTEIN CHEW"/>
    <property type="match status" value="1"/>
</dbReference>
<dbReference type="AlphaFoldDB" id="A0A5C4N7F4"/>
<accession>A0A5C4N7F4</accession>
<sequence length="157" mass="17152">MNLTLDHAPRDVHELVAFRIGQQEFAVDIAFVHEIRGWVLETALPHAPHYIRGVINLRGSVLPILDLAERLRLAKACPTARHVIMIVNVGSQMLGLLVDEVSGIQTVKETSFRPLPKVGAGLTCQFVQSILAVDGRMIVVLALDEVFPVDADMSVAA</sequence>
<gene>
    <name evidence="2" type="ORF">FHG71_20405</name>
</gene>